<organism evidence="1 2">
    <name type="scientific">Gryllotalpicola reticulitermitis</name>
    <dbReference type="NCBI Taxonomy" id="1184153"/>
    <lineage>
        <taxon>Bacteria</taxon>
        <taxon>Bacillati</taxon>
        <taxon>Actinomycetota</taxon>
        <taxon>Actinomycetes</taxon>
        <taxon>Micrococcales</taxon>
        <taxon>Microbacteriaceae</taxon>
        <taxon>Gryllotalpicola</taxon>
    </lineage>
</organism>
<proteinExistence type="predicted"/>
<protein>
    <recommendedName>
        <fullName evidence="3">YtxH domain-containing protein</fullName>
    </recommendedName>
</protein>
<sequence>MRKFFTFLVLGIIAFVAYTYGAKAGRGRYREIQAGLDALWNDPRVKKARKQAVRRAEKAAKRAGNRAARAL</sequence>
<evidence type="ECO:0000313" key="2">
    <source>
        <dbReference type="Proteomes" id="UP001595900"/>
    </source>
</evidence>
<evidence type="ECO:0008006" key="3">
    <source>
        <dbReference type="Google" id="ProtNLM"/>
    </source>
</evidence>
<dbReference type="EMBL" id="JBHSCN010000002">
    <property type="protein sequence ID" value="MFC4242123.1"/>
    <property type="molecule type" value="Genomic_DNA"/>
</dbReference>
<keyword evidence="2" id="KW-1185">Reference proteome</keyword>
<evidence type="ECO:0000313" key="1">
    <source>
        <dbReference type="EMBL" id="MFC4242123.1"/>
    </source>
</evidence>
<comment type="caution">
    <text evidence="1">The sequence shown here is derived from an EMBL/GenBank/DDBJ whole genome shotgun (WGS) entry which is preliminary data.</text>
</comment>
<dbReference type="Proteomes" id="UP001595900">
    <property type="component" value="Unassembled WGS sequence"/>
</dbReference>
<name>A0ABV8Q451_9MICO</name>
<accession>A0ABV8Q451</accession>
<dbReference type="RefSeq" id="WP_390226915.1">
    <property type="nucleotide sequence ID" value="NZ_JBHSCN010000002.1"/>
</dbReference>
<reference evidence="2" key="1">
    <citation type="journal article" date="2019" name="Int. J. Syst. Evol. Microbiol.">
        <title>The Global Catalogue of Microorganisms (GCM) 10K type strain sequencing project: providing services to taxonomists for standard genome sequencing and annotation.</title>
        <authorList>
            <consortium name="The Broad Institute Genomics Platform"/>
            <consortium name="The Broad Institute Genome Sequencing Center for Infectious Disease"/>
            <person name="Wu L."/>
            <person name="Ma J."/>
        </authorList>
    </citation>
    <scope>NUCLEOTIDE SEQUENCE [LARGE SCALE GENOMIC DNA]</scope>
    <source>
        <strain evidence="2">CGMCC 1.10363</strain>
    </source>
</reference>
<gene>
    <name evidence="1" type="ORF">ACFOYW_01955</name>
</gene>